<evidence type="ECO:0000256" key="2">
    <source>
        <dbReference type="SAM" id="SignalP"/>
    </source>
</evidence>
<feature type="compositionally biased region" description="Polar residues" evidence="1">
    <location>
        <begin position="268"/>
        <end position="280"/>
    </location>
</feature>
<gene>
    <name evidence="4" type="ORF">G3W62_12035</name>
</gene>
<dbReference type="Pfam" id="PF01464">
    <property type="entry name" value="SLT"/>
    <property type="match status" value="1"/>
</dbReference>
<feature type="compositionally biased region" description="Basic and acidic residues" evidence="1">
    <location>
        <begin position="226"/>
        <end position="236"/>
    </location>
</feature>
<protein>
    <submittedName>
        <fullName evidence="4">Lytic transglycosylase domain-containing protein</fullName>
    </submittedName>
</protein>
<organism evidence="4">
    <name type="scientific">Xanthomonas euvesicatoria</name>
    <dbReference type="NCBI Taxonomy" id="456327"/>
    <lineage>
        <taxon>Bacteria</taxon>
        <taxon>Pseudomonadati</taxon>
        <taxon>Pseudomonadota</taxon>
        <taxon>Gammaproteobacteria</taxon>
        <taxon>Lysobacterales</taxon>
        <taxon>Lysobacteraceae</taxon>
        <taxon>Xanthomonas</taxon>
    </lineage>
</organism>
<accession>A0A6B3KMW1</accession>
<dbReference type="Gene3D" id="1.10.530.10">
    <property type="match status" value="1"/>
</dbReference>
<comment type="caution">
    <text evidence="4">The sequence shown here is derived from an EMBL/GenBank/DDBJ whole genome shotgun (WGS) entry which is preliminary data.</text>
</comment>
<dbReference type="InterPro" id="IPR023346">
    <property type="entry name" value="Lysozyme-like_dom_sf"/>
</dbReference>
<keyword evidence="2" id="KW-0732">Signal</keyword>
<evidence type="ECO:0000313" key="4">
    <source>
        <dbReference type="EMBL" id="NEK73502.1"/>
    </source>
</evidence>
<dbReference type="CDD" id="cd16892">
    <property type="entry name" value="LT_VirB1-like"/>
    <property type="match status" value="1"/>
</dbReference>
<dbReference type="RefSeq" id="WP_134813598.1">
    <property type="nucleotide sequence ID" value="NZ_JAQREA010000043.1"/>
</dbReference>
<reference evidence="4" key="1">
    <citation type="submission" date="2019-11" db="EMBL/GenBank/DDBJ databases">
        <title>Genome-resolved metagenomics to study the prevalence of co-infection and intraspecific heterogeneity among plant pathogen metapopulations.</title>
        <authorList>
            <person name="Newberry E."/>
            <person name="Bhandari R."/>
            <person name="Kemble J."/>
            <person name="Sikora E."/>
            <person name="Potnis N."/>
        </authorList>
    </citation>
    <scope>NUCLEOTIDE SEQUENCE</scope>
    <source>
        <strain evidence="4">Xe_Pep_Tuscaloosa_18b</strain>
    </source>
</reference>
<dbReference type="SUPFAM" id="SSF53955">
    <property type="entry name" value="Lysozyme-like"/>
    <property type="match status" value="1"/>
</dbReference>
<sequence>MKLQFRRKTGCCCMTNIQSKLILVAVAILTMSAGSAAASGQTTAPLSGSVLALARQCATDVHPLTMAYLVAVESSNNRYAIGVNRGYRLPRQPASFEEAAATVRWLEKRNYNFDVGWGQVNSSNFKSLGVTGEGLLDGCTNLRASAKVLSNCYRTAARDAGAGQQALQRALSCYNTGSQTRGFGNGYVGRLLATATRLQVPALQGKPGSQRSNSAAAAELPNEAETAERPTKKTEGTPDAFAQEAGGAFADSAQGALHPPSQRDPQETQDAGVSNSSTPAGGSIQKKRSDQDVDSTNGIKTVDSAV</sequence>
<dbReference type="EMBL" id="JAAGYV010000076">
    <property type="protein sequence ID" value="NEK73502.1"/>
    <property type="molecule type" value="Genomic_DNA"/>
</dbReference>
<evidence type="ECO:0000259" key="3">
    <source>
        <dbReference type="Pfam" id="PF01464"/>
    </source>
</evidence>
<feature type="chain" id="PRO_5025656415" evidence="2">
    <location>
        <begin position="39"/>
        <end position="306"/>
    </location>
</feature>
<feature type="signal peptide" evidence="2">
    <location>
        <begin position="1"/>
        <end position="38"/>
    </location>
</feature>
<feature type="domain" description="Transglycosylase SLT" evidence="3">
    <location>
        <begin position="55"/>
        <end position="181"/>
    </location>
</feature>
<proteinExistence type="predicted"/>
<dbReference type="AlphaFoldDB" id="A0A6B3KMW1"/>
<dbReference type="InterPro" id="IPR008258">
    <property type="entry name" value="Transglycosylase_SLT_dom_1"/>
</dbReference>
<feature type="region of interest" description="Disordered" evidence="1">
    <location>
        <begin position="203"/>
        <end position="306"/>
    </location>
</feature>
<evidence type="ECO:0000256" key="1">
    <source>
        <dbReference type="SAM" id="MobiDB-lite"/>
    </source>
</evidence>
<name>A0A6B3KMW1_XANEU</name>